<dbReference type="EMBL" id="MTPX02000023">
    <property type="protein sequence ID" value="PHP53313.1"/>
    <property type="molecule type" value="Genomic_DNA"/>
</dbReference>
<keyword evidence="1" id="KW-0813">Transport</keyword>
<evidence type="ECO:0000256" key="1">
    <source>
        <dbReference type="ARBA" id="ARBA00022448"/>
    </source>
</evidence>
<accession>A0ABX4MDU5</accession>
<dbReference type="PANTHER" id="PTHR42788">
    <property type="entry name" value="TAURINE IMPORT ATP-BINDING PROTEIN-RELATED"/>
    <property type="match status" value="1"/>
</dbReference>
<dbReference type="Gene3D" id="3.40.50.300">
    <property type="entry name" value="P-loop containing nucleotide triphosphate hydrolases"/>
    <property type="match status" value="1"/>
</dbReference>
<evidence type="ECO:0000313" key="3">
    <source>
        <dbReference type="EMBL" id="PHP53313.1"/>
    </source>
</evidence>
<sequence length="144" mass="15359">MFVAEGGGHYRAKGVAQGREAGPTTGVCMRLELVFDRVDFAYGGTRERVIYRGVTCRLTAGQLHAVMGPSGSGKTTLFRLITGDLEPDTGTIELTSTGGARRVSQVYQDYRLVPFLTAVENVKLARSSPPRAAASAPSPTPPRC</sequence>
<protein>
    <recommendedName>
        <fullName evidence="2">ABC transporter domain-containing protein</fullName>
    </recommendedName>
</protein>
<reference evidence="3 4" key="1">
    <citation type="submission" date="2017-10" db="EMBL/GenBank/DDBJ databases">
        <title>Draft genome sequence of cellulolytic Actinomyces sp CtC72 isolated from cattle rumen fluid.</title>
        <authorList>
            <person name="Joshi A.J."/>
            <person name="Vasudevan G."/>
            <person name="Lanjekar V.B."/>
            <person name="Hivarkar S."/>
            <person name="Engineer A."/>
            <person name="Pore S.D."/>
            <person name="Dhakephalkar P.K."/>
            <person name="Dagar S."/>
        </authorList>
    </citation>
    <scope>NUCLEOTIDE SEQUENCE [LARGE SCALE GENOMIC DNA]</scope>
    <source>
        <strain evidence="4">CtC72</strain>
    </source>
</reference>
<dbReference type="Pfam" id="PF00005">
    <property type="entry name" value="ABC_tran"/>
    <property type="match status" value="1"/>
</dbReference>
<proteinExistence type="predicted"/>
<gene>
    <name evidence="3" type="ORF">BW737_003560</name>
</gene>
<dbReference type="PANTHER" id="PTHR42788:SF13">
    <property type="entry name" value="ALIPHATIC SULFONATES IMPORT ATP-BINDING PROTEIN SSUB"/>
    <property type="match status" value="1"/>
</dbReference>
<evidence type="ECO:0000259" key="2">
    <source>
        <dbReference type="Pfam" id="PF00005"/>
    </source>
</evidence>
<comment type="caution">
    <text evidence="3">The sequence shown here is derived from an EMBL/GenBank/DDBJ whole genome shotgun (WGS) entry which is preliminary data.</text>
</comment>
<keyword evidence="4" id="KW-1185">Reference proteome</keyword>
<dbReference type="InterPro" id="IPR050166">
    <property type="entry name" value="ABC_transporter_ATP-bind"/>
</dbReference>
<name>A0ABX4MDU5_9ACTO</name>
<dbReference type="Proteomes" id="UP000194577">
    <property type="component" value="Unassembled WGS sequence"/>
</dbReference>
<organism evidence="3 4">
    <name type="scientific">Actinomyces ruminis</name>
    <dbReference type="NCBI Taxonomy" id="1937003"/>
    <lineage>
        <taxon>Bacteria</taxon>
        <taxon>Bacillati</taxon>
        <taxon>Actinomycetota</taxon>
        <taxon>Actinomycetes</taxon>
        <taxon>Actinomycetales</taxon>
        <taxon>Actinomycetaceae</taxon>
        <taxon>Actinomyces</taxon>
    </lineage>
</organism>
<dbReference type="SUPFAM" id="SSF52540">
    <property type="entry name" value="P-loop containing nucleoside triphosphate hydrolases"/>
    <property type="match status" value="1"/>
</dbReference>
<dbReference type="InterPro" id="IPR003439">
    <property type="entry name" value="ABC_transporter-like_ATP-bd"/>
</dbReference>
<dbReference type="InterPro" id="IPR027417">
    <property type="entry name" value="P-loop_NTPase"/>
</dbReference>
<feature type="domain" description="ABC transporter" evidence="2">
    <location>
        <begin position="52"/>
        <end position="127"/>
    </location>
</feature>
<evidence type="ECO:0000313" key="4">
    <source>
        <dbReference type="Proteomes" id="UP000194577"/>
    </source>
</evidence>